<name>A0A4Y2H015_ARAVE</name>
<accession>A0A4Y2H015</accession>
<protein>
    <submittedName>
        <fullName evidence="2">Uncharacterized protein</fullName>
    </submittedName>
</protein>
<evidence type="ECO:0000313" key="2">
    <source>
        <dbReference type="EMBL" id="GBM58435.1"/>
    </source>
</evidence>
<dbReference type="AlphaFoldDB" id="A0A4Y2H015"/>
<evidence type="ECO:0000256" key="1">
    <source>
        <dbReference type="SAM" id="MobiDB-lite"/>
    </source>
</evidence>
<comment type="caution">
    <text evidence="2">The sequence shown here is derived from an EMBL/GenBank/DDBJ whole genome shotgun (WGS) entry which is preliminary data.</text>
</comment>
<sequence length="104" mass="11434">MVLAVESSKAPRTISPSPYIMPFFHSFPPSLTGHVLLTPQSNSLCPSNAKNPFTKVSSSCHWSKRQFSSEKVREPSEVSPRISRNSELKGSTSGPIAFRKMANI</sequence>
<dbReference type="Proteomes" id="UP000499080">
    <property type="component" value="Unassembled WGS sequence"/>
</dbReference>
<feature type="compositionally biased region" description="Polar residues" evidence="1">
    <location>
        <begin position="82"/>
        <end position="94"/>
    </location>
</feature>
<evidence type="ECO:0000313" key="3">
    <source>
        <dbReference type="Proteomes" id="UP000499080"/>
    </source>
</evidence>
<proteinExistence type="predicted"/>
<feature type="region of interest" description="Disordered" evidence="1">
    <location>
        <begin position="68"/>
        <end position="104"/>
    </location>
</feature>
<reference evidence="2 3" key="1">
    <citation type="journal article" date="2019" name="Sci. Rep.">
        <title>Orb-weaving spider Araneus ventricosus genome elucidates the spidroin gene catalogue.</title>
        <authorList>
            <person name="Kono N."/>
            <person name="Nakamura H."/>
            <person name="Ohtoshi R."/>
            <person name="Moran D.A.P."/>
            <person name="Shinohara A."/>
            <person name="Yoshida Y."/>
            <person name="Fujiwara M."/>
            <person name="Mori M."/>
            <person name="Tomita M."/>
            <person name="Arakawa K."/>
        </authorList>
    </citation>
    <scope>NUCLEOTIDE SEQUENCE [LARGE SCALE GENOMIC DNA]</scope>
</reference>
<gene>
    <name evidence="2" type="ORF">AVEN_63790_1</name>
</gene>
<dbReference type="EMBL" id="BGPR01001633">
    <property type="protein sequence ID" value="GBM58435.1"/>
    <property type="molecule type" value="Genomic_DNA"/>
</dbReference>
<organism evidence="2 3">
    <name type="scientific">Araneus ventricosus</name>
    <name type="common">Orbweaver spider</name>
    <name type="synonym">Epeira ventricosa</name>
    <dbReference type="NCBI Taxonomy" id="182803"/>
    <lineage>
        <taxon>Eukaryota</taxon>
        <taxon>Metazoa</taxon>
        <taxon>Ecdysozoa</taxon>
        <taxon>Arthropoda</taxon>
        <taxon>Chelicerata</taxon>
        <taxon>Arachnida</taxon>
        <taxon>Araneae</taxon>
        <taxon>Araneomorphae</taxon>
        <taxon>Entelegynae</taxon>
        <taxon>Araneoidea</taxon>
        <taxon>Araneidae</taxon>
        <taxon>Araneus</taxon>
    </lineage>
</organism>
<keyword evidence="3" id="KW-1185">Reference proteome</keyword>